<evidence type="ECO:0000256" key="1">
    <source>
        <dbReference type="PROSITE-ProRule" id="PRU00042"/>
    </source>
</evidence>
<keyword evidence="1" id="KW-0479">Metal-binding</keyword>
<dbReference type="PROSITE" id="PS00028">
    <property type="entry name" value="ZINC_FINGER_C2H2_1"/>
    <property type="match status" value="1"/>
</dbReference>
<dbReference type="STRING" id="478820.A0A196SAP5"/>
<evidence type="ECO:0000313" key="5">
    <source>
        <dbReference type="Proteomes" id="UP000078348"/>
    </source>
</evidence>
<gene>
    <name evidence="4" type="ORF">AV274_5227</name>
</gene>
<dbReference type="GO" id="GO:0008270">
    <property type="term" value="F:zinc ion binding"/>
    <property type="evidence" value="ECO:0007669"/>
    <property type="project" value="UniProtKB-KW"/>
</dbReference>
<dbReference type="Pfam" id="PF04818">
    <property type="entry name" value="CID"/>
    <property type="match status" value="1"/>
</dbReference>
<dbReference type="InterPro" id="IPR008942">
    <property type="entry name" value="ENTH_VHS"/>
</dbReference>
<dbReference type="GO" id="GO:0005737">
    <property type="term" value="C:cytoplasm"/>
    <property type="evidence" value="ECO:0007669"/>
    <property type="project" value="TreeGrafter"/>
</dbReference>
<dbReference type="GO" id="GO:0000993">
    <property type="term" value="F:RNA polymerase II complex binding"/>
    <property type="evidence" value="ECO:0007669"/>
    <property type="project" value="InterPro"/>
</dbReference>
<dbReference type="InterPro" id="IPR045154">
    <property type="entry name" value="PCF11-like"/>
</dbReference>
<keyword evidence="5" id="KW-1185">Reference proteome</keyword>
<dbReference type="OrthoDB" id="2129491at2759"/>
<dbReference type="EMBL" id="LXWW01000466">
    <property type="protein sequence ID" value="OAO13079.1"/>
    <property type="molecule type" value="Genomic_DNA"/>
</dbReference>
<dbReference type="InterPro" id="IPR006569">
    <property type="entry name" value="CID_dom"/>
</dbReference>
<dbReference type="GO" id="GO:0003729">
    <property type="term" value="F:mRNA binding"/>
    <property type="evidence" value="ECO:0007669"/>
    <property type="project" value="InterPro"/>
</dbReference>
<evidence type="ECO:0000259" key="2">
    <source>
        <dbReference type="PROSITE" id="PS50157"/>
    </source>
</evidence>
<accession>A0A196SAP5</accession>
<dbReference type="Gene3D" id="1.25.40.90">
    <property type="match status" value="1"/>
</dbReference>
<dbReference type="PANTHER" id="PTHR15921">
    <property type="entry name" value="PRE-MRNA CLEAVAGE COMPLEX II"/>
    <property type="match status" value="1"/>
</dbReference>
<reference evidence="4 5" key="1">
    <citation type="submission" date="2016-05" db="EMBL/GenBank/DDBJ databases">
        <title>Nuclear genome of Blastocystis sp. subtype 1 NandII.</title>
        <authorList>
            <person name="Gentekaki E."/>
            <person name="Curtis B."/>
            <person name="Stairs C."/>
            <person name="Eme L."/>
            <person name="Herman E."/>
            <person name="Klimes V."/>
            <person name="Arias M.C."/>
            <person name="Elias M."/>
            <person name="Hilliou F."/>
            <person name="Klute M."/>
            <person name="Malik S.-B."/>
            <person name="Pightling A."/>
            <person name="Rachubinski R."/>
            <person name="Salas D."/>
            <person name="Schlacht A."/>
            <person name="Suga H."/>
            <person name="Archibald J."/>
            <person name="Ball S.G."/>
            <person name="Clark G."/>
            <person name="Dacks J."/>
            <person name="Van Der Giezen M."/>
            <person name="Tsaousis A."/>
            <person name="Roger A."/>
        </authorList>
    </citation>
    <scope>NUCLEOTIDE SEQUENCE [LARGE SCALE GENOMIC DNA]</scope>
    <source>
        <strain evidence="5">ATCC 50177 / NandII</strain>
    </source>
</reference>
<dbReference type="SUPFAM" id="SSF48464">
    <property type="entry name" value="ENTH/VHS domain"/>
    <property type="match status" value="1"/>
</dbReference>
<proteinExistence type="predicted"/>
<dbReference type="AlphaFoldDB" id="A0A196SAP5"/>
<organism evidence="4 5">
    <name type="scientific">Blastocystis sp. subtype 1 (strain ATCC 50177 / NandII)</name>
    <dbReference type="NCBI Taxonomy" id="478820"/>
    <lineage>
        <taxon>Eukaryota</taxon>
        <taxon>Sar</taxon>
        <taxon>Stramenopiles</taxon>
        <taxon>Bigyra</taxon>
        <taxon>Opalozoa</taxon>
        <taxon>Opalinata</taxon>
        <taxon>Blastocystidae</taxon>
        <taxon>Blastocystis</taxon>
    </lineage>
</organism>
<evidence type="ECO:0000313" key="4">
    <source>
        <dbReference type="EMBL" id="OAO13079.1"/>
    </source>
</evidence>
<evidence type="ECO:0000259" key="3">
    <source>
        <dbReference type="PROSITE" id="PS51391"/>
    </source>
</evidence>
<evidence type="ECO:0008006" key="6">
    <source>
        <dbReference type="Google" id="ProtNLM"/>
    </source>
</evidence>
<comment type="caution">
    <text evidence="4">The sequence shown here is derived from an EMBL/GenBank/DDBJ whole genome shotgun (WGS) entry which is preliminary data.</text>
</comment>
<dbReference type="GO" id="GO:0031124">
    <property type="term" value="P:mRNA 3'-end processing"/>
    <property type="evidence" value="ECO:0007669"/>
    <property type="project" value="InterPro"/>
</dbReference>
<sequence>MGTNAPLAAFERIKSLMLQNQPIFNQICDIIERNIMNASVQNKKSILYLMDYLFKNLGGRITKYYVRPLPSIICNYFESAKDEMRSTIAKIVGSWARANYFPQPVIMEIIRRVQSSCQGPQHFEMVWNQPFNAALYGRIARQAPRNPQQSSYHTVDYLDDDTLGPVGDDDDLNPDFTINTELLHRTVFPTLLCQFQYVQEVWRYQLEQNKTHSHATPVVELAAPPVEEASVGSVLYTFSNWKDADALVIAGRDYLGAMRTRAKHHCDQCGVLFKKTEEYSAHIRLHQANNELFQKQKVYRGWYKAQREWLQKDVAEEVEEAKEETQYVEYDVDFPTCGVCGEKLEVKDVDDDVRKGLFFVDAVRPVANGPVYHVKCLRIREEEEREKVEKKEPEVKAEKKEEPVLVKEEKKVEDVDFTFE</sequence>
<name>A0A196SAP5_BLAHN</name>
<dbReference type="InterPro" id="IPR013087">
    <property type="entry name" value="Znf_C2H2_type"/>
</dbReference>
<feature type="domain" description="CID" evidence="3">
    <location>
        <begin position="1"/>
        <end position="117"/>
    </location>
</feature>
<dbReference type="PROSITE" id="PS51391">
    <property type="entry name" value="CID"/>
    <property type="match status" value="1"/>
</dbReference>
<keyword evidence="1" id="KW-0862">Zinc</keyword>
<dbReference type="PANTHER" id="PTHR15921:SF3">
    <property type="entry name" value="PRE-MRNA CLEAVAGE COMPLEX 2 PROTEIN PCF11"/>
    <property type="match status" value="1"/>
</dbReference>
<protein>
    <recommendedName>
        <fullName evidence="6">CID domain-containing protein</fullName>
    </recommendedName>
</protein>
<dbReference type="GO" id="GO:0006369">
    <property type="term" value="P:termination of RNA polymerase II transcription"/>
    <property type="evidence" value="ECO:0007669"/>
    <property type="project" value="InterPro"/>
</dbReference>
<feature type="domain" description="C2H2-type" evidence="2">
    <location>
        <begin position="264"/>
        <end position="291"/>
    </location>
</feature>
<keyword evidence="1" id="KW-0863">Zinc-finger</keyword>
<dbReference type="Proteomes" id="UP000078348">
    <property type="component" value="Unassembled WGS sequence"/>
</dbReference>
<dbReference type="GO" id="GO:0005849">
    <property type="term" value="C:mRNA cleavage factor complex"/>
    <property type="evidence" value="ECO:0007669"/>
    <property type="project" value="TreeGrafter"/>
</dbReference>
<dbReference type="PROSITE" id="PS50157">
    <property type="entry name" value="ZINC_FINGER_C2H2_2"/>
    <property type="match status" value="1"/>
</dbReference>